<sequence length="329" mass="35042">MHRNPLGRTNVEVTSLGFGAAPIGNLYREIDDETADAAVRAAWDGGVRYFDTAPHYGLGLSERRLGAALAGKPRAEYTISTKVGRLLVPNPAPTGSDLDSGGFAVPDDLTRVLDYTRDGVLRSLEASLQRLRTDRIDIVYVHDPDNHLDQAVAETIPALIELRDQGVIGAIGAGMNYVEPLLRIVTETDVDAVMLAGRWTLADRSGAPLLAACAERGVSVVAAAPFNSGLLANPNPADGAYFNYGPASPDVLGHARALAAVCDRHGVELPHAAMRFPGLHPAVASVVAGMRNSSQVEGNVRWATRALTEELWEDLASLDAERPTSLREA</sequence>
<keyword evidence="3" id="KW-1185">Reference proteome</keyword>
<dbReference type="Gene3D" id="3.20.20.100">
    <property type="entry name" value="NADP-dependent oxidoreductase domain"/>
    <property type="match status" value="1"/>
</dbReference>
<feature type="domain" description="NADP-dependent oxidoreductase" evidence="1">
    <location>
        <begin position="16"/>
        <end position="319"/>
    </location>
</feature>
<reference evidence="2" key="1">
    <citation type="submission" date="2020-11" db="EMBL/GenBank/DDBJ databases">
        <title>Sequencing the genomes of 1000 actinobacteria strains.</title>
        <authorList>
            <person name="Klenk H.-P."/>
        </authorList>
    </citation>
    <scope>NUCLEOTIDE SEQUENCE</scope>
    <source>
        <strain evidence="2">DSM 45356</strain>
    </source>
</reference>
<dbReference type="GO" id="GO:0047834">
    <property type="term" value="F:D-threo-aldose 1-dehydrogenase activity"/>
    <property type="evidence" value="ECO:0007669"/>
    <property type="project" value="UniProtKB-EC"/>
</dbReference>
<accession>A0A8J7KDK5</accession>
<dbReference type="InterPro" id="IPR036812">
    <property type="entry name" value="NAD(P)_OxRdtase_dom_sf"/>
</dbReference>
<keyword evidence="2" id="KW-0560">Oxidoreductase</keyword>
<dbReference type="GO" id="GO:0005829">
    <property type="term" value="C:cytosol"/>
    <property type="evidence" value="ECO:0007669"/>
    <property type="project" value="TreeGrafter"/>
</dbReference>
<name>A0A8J7KDK5_9ACTN</name>
<dbReference type="PANTHER" id="PTHR42686">
    <property type="entry name" value="GH17980P-RELATED"/>
    <property type="match status" value="1"/>
</dbReference>
<dbReference type="EMBL" id="JADOUF010000001">
    <property type="protein sequence ID" value="MBG6134100.1"/>
    <property type="molecule type" value="Genomic_DNA"/>
</dbReference>
<dbReference type="SUPFAM" id="SSF51430">
    <property type="entry name" value="NAD(P)-linked oxidoreductase"/>
    <property type="match status" value="1"/>
</dbReference>
<dbReference type="CDD" id="cd19152">
    <property type="entry name" value="AKR_AKR15A"/>
    <property type="match status" value="1"/>
</dbReference>
<gene>
    <name evidence="2" type="ORF">IW245_000294</name>
</gene>
<organism evidence="2 3">
    <name type="scientific">Longispora fulva</name>
    <dbReference type="NCBI Taxonomy" id="619741"/>
    <lineage>
        <taxon>Bacteria</taxon>
        <taxon>Bacillati</taxon>
        <taxon>Actinomycetota</taxon>
        <taxon>Actinomycetes</taxon>
        <taxon>Micromonosporales</taxon>
        <taxon>Micromonosporaceae</taxon>
        <taxon>Longispora</taxon>
    </lineage>
</organism>
<dbReference type="EC" id="1.1.1.122" evidence="2"/>
<dbReference type="PANTHER" id="PTHR42686:SF1">
    <property type="entry name" value="GH17980P-RELATED"/>
    <property type="match status" value="1"/>
</dbReference>
<dbReference type="RefSeq" id="WP_197001378.1">
    <property type="nucleotide sequence ID" value="NZ_BONS01000026.1"/>
</dbReference>
<dbReference type="InterPro" id="IPR020471">
    <property type="entry name" value="AKR"/>
</dbReference>
<dbReference type="Proteomes" id="UP000622552">
    <property type="component" value="Unassembled WGS sequence"/>
</dbReference>
<dbReference type="InterPro" id="IPR023210">
    <property type="entry name" value="NADP_OxRdtase_dom"/>
</dbReference>
<comment type="caution">
    <text evidence="2">The sequence shown here is derived from an EMBL/GenBank/DDBJ whole genome shotgun (WGS) entry which is preliminary data.</text>
</comment>
<dbReference type="Pfam" id="PF00248">
    <property type="entry name" value="Aldo_ket_red"/>
    <property type="match status" value="1"/>
</dbReference>
<evidence type="ECO:0000313" key="3">
    <source>
        <dbReference type="Proteomes" id="UP000622552"/>
    </source>
</evidence>
<dbReference type="AlphaFoldDB" id="A0A8J7KDK5"/>
<evidence type="ECO:0000313" key="2">
    <source>
        <dbReference type="EMBL" id="MBG6134100.1"/>
    </source>
</evidence>
<evidence type="ECO:0000259" key="1">
    <source>
        <dbReference type="Pfam" id="PF00248"/>
    </source>
</evidence>
<protein>
    <submittedName>
        <fullName evidence="2">D-threo-aldose 1-dehydrogenase</fullName>
        <ecNumber evidence="2">1.1.1.122</ecNumber>
    </submittedName>
</protein>
<proteinExistence type="predicted"/>